<accession>A0A6A3LTB1</accession>
<dbReference type="Proteomes" id="UP000460718">
    <property type="component" value="Unassembled WGS sequence"/>
</dbReference>
<protein>
    <submittedName>
        <fullName evidence="2">Uncharacterized protein</fullName>
    </submittedName>
</protein>
<feature type="region of interest" description="Disordered" evidence="1">
    <location>
        <begin position="113"/>
        <end position="141"/>
    </location>
</feature>
<feature type="compositionally biased region" description="Basic and acidic residues" evidence="1">
    <location>
        <begin position="1"/>
        <end position="11"/>
    </location>
</feature>
<reference evidence="2 3" key="1">
    <citation type="submission" date="2018-09" db="EMBL/GenBank/DDBJ databases">
        <title>Genomic investigation of the strawberry pathogen Phytophthora fragariae indicates pathogenicity is determined by transcriptional variation in three key races.</title>
        <authorList>
            <person name="Adams T.M."/>
            <person name="Armitage A.D."/>
            <person name="Sobczyk M.K."/>
            <person name="Bates H.J."/>
            <person name="Dunwell J.M."/>
            <person name="Nellist C.F."/>
            <person name="Harrison R.J."/>
        </authorList>
    </citation>
    <scope>NUCLEOTIDE SEQUENCE [LARGE SCALE GENOMIC DNA]</scope>
    <source>
        <strain evidence="2 3">SCRP245</strain>
    </source>
</reference>
<dbReference type="AlphaFoldDB" id="A0A6A3LTB1"/>
<evidence type="ECO:0000313" key="3">
    <source>
        <dbReference type="Proteomes" id="UP000460718"/>
    </source>
</evidence>
<evidence type="ECO:0000256" key="1">
    <source>
        <dbReference type="SAM" id="MobiDB-lite"/>
    </source>
</evidence>
<name>A0A6A3LTB1_9STRA</name>
<feature type="compositionally biased region" description="Polar residues" evidence="1">
    <location>
        <begin position="14"/>
        <end position="28"/>
    </location>
</feature>
<organism evidence="2 3">
    <name type="scientific">Phytophthora fragariae</name>
    <dbReference type="NCBI Taxonomy" id="53985"/>
    <lineage>
        <taxon>Eukaryota</taxon>
        <taxon>Sar</taxon>
        <taxon>Stramenopiles</taxon>
        <taxon>Oomycota</taxon>
        <taxon>Peronosporomycetes</taxon>
        <taxon>Peronosporales</taxon>
        <taxon>Peronosporaceae</taxon>
        <taxon>Phytophthora</taxon>
    </lineage>
</organism>
<dbReference type="EMBL" id="QXFW01000187">
    <property type="protein sequence ID" value="KAE9021375.1"/>
    <property type="molecule type" value="Genomic_DNA"/>
</dbReference>
<feature type="region of interest" description="Disordered" evidence="1">
    <location>
        <begin position="1"/>
        <end position="28"/>
    </location>
</feature>
<comment type="caution">
    <text evidence="2">The sequence shown here is derived from an EMBL/GenBank/DDBJ whole genome shotgun (WGS) entry which is preliminary data.</text>
</comment>
<evidence type="ECO:0000313" key="2">
    <source>
        <dbReference type="EMBL" id="KAE9021375.1"/>
    </source>
</evidence>
<gene>
    <name evidence="2" type="ORF">PF011_g4959</name>
</gene>
<sequence length="141" mass="14848">MDESNSSERIDTLVLNSSPPEMYQPENTVDASVLVETRNLQRMKLEGENAYAATEPGGVRSVADGADNLNGNFDLVGASYGATTADIDGVTAAMPSEVFEGKADMENRVGASIAGSAEPATDSVVDEQAISMTESRRSELL</sequence>
<proteinExistence type="predicted"/>